<dbReference type="Proteomes" id="UP000059680">
    <property type="component" value="Chromosome 1"/>
</dbReference>
<name>A0A0P0UZ75_ORYSJ</name>
<feature type="compositionally biased region" description="Basic and acidic residues" evidence="1">
    <location>
        <begin position="113"/>
        <end position="125"/>
    </location>
</feature>
<keyword evidence="3" id="KW-1185">Reference proteome</keyword>
<feature type="region of interest" description="Disordered" evidence="1">
    <location>
        <begin position="98"/>
        <end position="163"/>
    </location>
</feature>
<dbReference type="InParanoid" id="A0A0P0UZ75"/>
<gene>
    <name evidence="2" type="ordered locus">Os01g0176050</name>
    <name evidence="2" type="ORF">OSNPB_010176050</name>
</gene>
<dbReference type="EMBL" id="AP014957">
    <property type="protein sequence ID" value="BAS70676.1"/>
    <property type="molecule type" value="Genomic_DNA"/>
</dbReference>
<proteinExistence type="predicted"/>
<sequence>MMSLRDRGEGAGAVEREPWDAELPGDVTGPRVYHVGDDAARRRPLLPEPRRERLPERAAGQEEVAEEVFGREHVDVLAAVRQAELGGREGELHQLHRQAGLLHAGGEPGHPGGVDRRDDEADPRRAVLGQQARHVGHGDGVALRHHRDQHEVRRRRRRVAAGG</sequence>
<protein>
    <submittedName>
        <fullName evidence="2">Os01g0176050 protein</fullName>
    </submittedName>
</protein>
<dbReference type="FunCoup" id="A0A0P0UZ75">
    <property type="interactions" value="1"/>
</dbReference>
<feature type="non-terminal residue" evidence="2">
    <location>
        <position position="1"/>
    </location>
</feature>
<reference evidence="2 3" key="2">
    <citation type="journal article" date="2013" name="Plant Cell Physiol.">
        <title>Rice Annotation Project Database (RAP-DB): an integrative and interactive database for rice genomics.</title>
        <authorList>
            <person name="Sakai H."/>
            <person name="Lee S.S."/>
            <person name="Tanaka T."/>
            <person name="Numa H."/>
            <person name="Kim J."/>
            <person name="Kawahara Y."/>
            <person name="Wakimoto H."/>
            <person name="Yang C.C."/>
            <person name="Iwamoto M."/>
            <person name="Abe T."/>
            <person name="Yamada Y."/>
            <person name="Muto A."/>
            <person name="Inokuchi H."/>
            <person name="Ikemura T."/>
            <person name="Matsumoto T."/>
            <person name="Sasaki T."/>
            <person name="Itoh T."/>
        </authorList>
    </citation>
    <scope>NUCLEOTIDE SEQUENCE [LARGE SCALE GENOMIC DNA]</scope>
    <source>
        <strain evidence="3">cv. Nipponbare</strain>
    </source>
</reference>
<dbReference type="PaxDb" id="39947-A0A0P0UZ75"/>
<evidence type="ECO:0000313" key="2">
    <source>
        <dbReference type="EMBL" id="BAS70676.1"/>
    </source>
</evidence>
<reference evidence="3" key="1">
    <citation type="journal article" date="2005" name="Nature">
        <title>The map-based sequence of the rice genome.</title>
        <authorList>
            <consortium name="International rice genome sequencing project (IRGSP)"/>
            <person name="Matsumoto T."/>
            <person name="Wu J."/>
            <person name="Kanamori H."/>
            <person name="Katayose Y."/>
            <person name="Fujisawa M."/>
            <person name="Namiki N."/>
            <person name="Mizuno H."/>
            <person name="Yamamoto K."/>
            <person name="Antonio B.A."/>
            <person name="Baba T."/>
            <person name="Sakata K."/>
            <person name="Nagamura Y."/>
            <person name="Aoki H."/>
            <person name="Arikawa K."/>
            <person name="Arita K."/>
            <person name="Bito T."/>
            <person name="Chiden Y."/>
            <person name="Fujitsuka N."/>
            <person name="Fukunaka R."/>
            <person name="Hamada M."/>
            <person name="Harada C."/>
            <person name="Hayashi A."/>
            <person name="Hijishita S."/>
            <person name="Honda M."/>
            <person name="Hosokawa S."/>
            <person name="Ichikawa Y."/>
            <person name="Idonuma A."/>
            <person name="Iijima M."/>
            <person name="Ikeda M."/>
            <person name="Ikeno M."/>
            <person name="Ito K."/>
            <person name="Ito S."/>
            <person name="Ito T."/>
            <person name="Ito Y."/>
            <person name="Ito Y."/>
            <person name="Iwabuchi A."/>
            <person name="Kamiya K."/>
            <person name="Karasawa W."/>
            <person name="Kurita K."/>
            <person name="Katagiri S."/>
            <person name="Kikuta A."/>
            <person name="Kobayashi H."/>
            <person name="Kobayashi N."/>
            <person name="Machita K."/>
            <person name="Maehara T."/>
            <person name="Masukawa M."/>
            <person name="Mizubayashi T."/>
            <person name="Mukai Y."/>
            <person name="Nagasaki H."/>
            <person name="Nagata Y."/>
            <person name="Naito S."/>
            <person name="Nakashima M."/>
            <person name="Nakama Y."/>
            <person name="Nakamichi Y."/>
            <person name="Nakamura M."/>
            <person name="Meguro A."/>
            <person name="Negishi M."/>
            <person name="Ohta I."/>
            <person name="Ohta T."/>
            <person name="Okamoto M."/>
            <person name="Ono N."/>
            <person name="Saji S."/>
            <person name="Sakaguchi M."/>
            <person name="Sakai K."/>
            <person name="Shibata M."/>
            <person name="Shimokawa T."/>
            <person name="Song J."/>
            <person name="Takazaki Y."/>
            <person name="Terasawa K."/>
            <person name="Tsugane M."/>
            <person name="Tsuji K."/>
            <person name="Ueda S."/>
            <person name="Waki K."/>
            <person name="Yamagata H."/>
            <person name="Yamamoto M."/>
            <person name="Yamamoto S."/>
            <person name="Yamane H."/>
            <person name="Yoshiki S."/>
            <person name="Yoshihara R."/>
            <person name="Yukawa K."/>
            <person name="Zhong H."/>
            <person name="Yano M."/>
            <person name="Yuan Q."/>
            <person name="Ouyang S."/>
            <person name="Liu J."/>
            <person name="Jones K.M."/>
            <person name="Gansberger K."/>
            <person name="Moffat K."/>
            <person name="Hill J."/>
            <person name="Bera J."/>
            <person name="Fadrosh D."/>
            <person name="Jin S."/>
            <person name="Johri S."/>
            <person name="Kim M."/>
            <person name="Overton L."/>
            <person name="Reardon M."/>
            <person name="Tsitrin T."/>
            <person name="Vuong H."/>
            <person name="Weaver B."/>
            <person name="Ciecko A."/>
            <person name="Tallon L."/>
            <person name="Jackson J."/>
            <person name="Pai G."/>
            <person name="Aken S.V."/>
            <person name="Utterback T."/>
            <person name="Reidmuller S."/>
            <person name="Feldblyum T."/>
            <person name="Hsiao J."/>
            <person name="Zismann V."/>
            <person name="Iobst S."/>
            <person name="de Vazeille A.R."/>
            <person name="Buell C.R."/>
            <person name="Ying K."/>
            <person name="Li Y."/>
            <person name="Lu T."/>
            <person name="Huang Y."/>
            <person name="Zhao Q."/>
            <person name="Feng Q."/>
            <person name="Zhang L."/>
            <person name="Zhu J."/>
            <person name="Weng Q."/>
            <person name="Mu J."/>
            <person name="Lu Y."/>
            <person name="Fan D."/>
            <person name="Liu Y."/>
            <person name="Guan J."/>
            <person name="Zhang Y."/>
            <person name="Yu S."/>
            <person name="Liu X."/>
            <person name="Zhang Y."/>
            <person name="Hong G."/>
            <person name="Han B."/>
            <person name="Choisne N."/>
            <person name="Demange N."/>
            <person name="Orjeda G."/>
            <person name="Samain S."/>
            <person name="Cattolico L."/>
            <person name="Pelletier E."/>
            <person name="Couloux A."/>
            <person name="Segurens B."/>
            <person name="Wincker P."/>
            <person name="D'Hont A."/>
            <person name="Scarpelli C."/>
            <person name="Weissenbach J."/>
            <person name="Salanoubat M."/>
            <person name="Quetier F."/>
            <person name="Yu Y."/>
            <person name="Kim H.R."/>
            <person name="Rambo T."/>
            <person name="Currie J."/>
            <person name="Collura K."/>
            <person name="Luo M."/>
            <person name="Yang T."/>
            <person name="Ammiraju J.S.S."/>
            <person name="Engler F."/>
            <person name="Soderlund C."/>
            <person name="Wing R.A."/>
            <person name="Palmer L.E."/>
            <person name="de la Bastide M."/>
            <person name="Spiegel L."/>
            <person name="Nascimento L."/>
            <person name="Zutavern T."/>
            <person name="O'Shaughnessy A."/>
            <person name="Dike S."/>
            <person name="Dedhia N."/>
            <person name="Preston R."/>
            <person name="Balija V."/>
            <person name="McCombie W.R."/>
            <person name="Chow T."/>
            <person name="Chen H."/>
            <person name="Chung M."/>
            <person name="Chen C."/>
            <person name="Shaw J."/>
            <person name="Wu H."/>
            <person name="Hsiao K."/>
            <person name="Chao Y."/>
            <person name="Chu M."/>
            <person name="Cheng C."/>
            <person name="Hour A."/>
            <person name="Lee P."/>
            <person name="Lin S."/>
            <person name="Lin Y."/>
            <person name="Liou J."/>
            <person name="Liu S."/>
            <person name="Hsing Y."/>
            <person name="Raghuvanshi S."/>
            <person name="Mohanty A."/>
            <person name="Bharti A.K."/>
            <person name="Gaur A."/>
            <person name="Gupta V."/>
            <person name="Kumar D."/>
            <person name="Ravi V."/>
            <person name="Vij S."/>
            <person name="Kapur A."/>
            <person name="Khurana P."/>
            <person name="Khurana P."/>
            <person name="Khurana J.P."/>
            <person name="Tyagi A.K."/>
            <person name="Gaikwad K."/>
            <person name="Singh A."/>
            <person name="Dalal V."/>
            <person name="Srivastava S."/>
            <person name="Dixit A."/>
            <person name="Pal A.K."/>
            <person name="Ghazi I.A."/>
            <person name="Yadav M."/>
            <person name="Pandit A."/>
            <person name="Bhargava A."/>
            <person name="Sureshbabu K."/>
            <person name="Batra K."/>
            <person name="Sharma T.R."/>
            <person name="Mohapatra T."/>
            <person name="Singh N.K."/>
            <person name="Messing J."/>
            <person name="Nelson A.B."/>
            <person name="Fuks G."/>
            <person name="Kavchok S."/>
            <person name="Keizer G."/>
            <person name="Linton E."/>
            <person name="Llaca V."/>
            <person name="Song R."/>
            <person name="Tanyolac B."/>
            <person name="Young S."/>
            <person name="Ho-Il K."/>
            <person name="Hahn J.H."/>
            <person name="Sangsakoo G."/>
            <person name="Vanavichit A."/>
            <person name="de Mattos Luiz.A.T."/>
            <person name="Zimmer P.D."/>
            <person name="Malone G."/>
            <person name="Dellagostin O."/>
            <person name="de Oliveira A.C."/>
            <person name="Bevan M."/>
            <person name="Bancroft I."/>
            <person name="Minx P."/>
            <person name="Cordum H."/>
            <person name="Wilson R."/>
            <person name="Cheng Z."/>
            <person name="Jin W."/>
            <person name="Jiang J."/>
            <person name="Leong S.A."/>
            <person name="Iwama H."/>
            <person name="Gojobori T."/>
            <person name="Itoh T."/>
            <person name="Niimura Y."/>
            <person name="Fujii Y."/>
            <person name="Habara T."/>
            <person name="Sakai H."/>
            <person name="Sato Y."/>
            <person name="Wilson G."/>
            <person name="Kumar K."/>
            <person name="McCouch S."/>
            <person name="Juretic N."/>
            <person name="Hoen D."/>
            <person name="Wright S."/>
            <person name="Bruskiewich R."/>
            <person name="Bureau T."/>
            <person name="Miyao A."/>
            <person name="Hirochika H."/>
            <person name="Nishikawa T."/>
            <person name="Kadowaki K."/>
            <person name="Sugiura M."/>
            <person name="Burr B."/>
            <person name="Sasaki T."/>
        </authorList>
    </citation>
    <scope>NUCLEOTIDE SEQUENCE [LARGE SCALE GENOMIC DNA]</scope>
    <source>
        <strain evidence="3">cv. Nipponbare</strain>
    </source>
</reference>
<feature type="compositionally biased region" description="Basic residues" evidence="1">
    <location>
        <begin position="143"/>
        <end position="163"/>
    </location>
</feature>
<feature type="compositionally biased region" description="Basic and acidic residues" evidence="1">
    <location>
        <begin position="1"/>
        <end position="19"/>
    </location>
</feature>
<reference evidence="2 3" key="3">
    <citation type="journal article" date="2013" name="Rice">
        <title>Improvement of the Oryza sativa Nipponbare reference genome using next generation sequence and optical map data.</title>
        <authorList>
            <person name="Kawahara Y."/>
            <person name="de la Bastide M."/>
            <person name="Hamilton J.P."/>
            <person name="Kanamori H."/>
            <person name="McCombie W.R."/>
            <person name="Ouyang S."/>
            <person name="Schwartz D.C."/>
            <person name="Tanaka T."/>
            <person name="Wu J."/>
            <person name="Zhou S."/>
            <person name="Childs K.L."/>
            <person name="Davidson R.M."/>
            <person name="Lin H."/>
            <person name="Quesada-Ocampo L."/>
            <person name="Vaillancourt B."/>
            <person name="Sakai H."/>
            <person name="Lee S.S."/>
            <person name="Kim J."/>
            <person name="Numa H."/>
            <person name="Itoh T."/>
            <person name="Buell C.R."/>
            <person name="Matsumoto T."/>
        </authorList>
    </citation>
    <scope>NUCLEOTIDE SEQUENCE [LARGE SCALE GENOMIC DNA]</scope>
    <source>
        <strain evidence="3">cv. Nipponbare</strain>
    </source>
</reference>
<accession>A0A0P0UZ75</accession>
<organism evidence="2 3">
    <name type="scientific">Oryza sativa subsp. japonica</name>
    <name type="common">Rice</name>
    <dbReference type="NCBI Taxonomy" id="39947"/>
    <lineage>
        <taxon>Eukaryota</taxon>
        <taxon>Viridiplantae</taxon>
        <taxon>Streptophyta</taxon>
        <taxon>Embryophyta</taxon>
        <taxon>Tracheophyta</taxon>
        <taxon>Spermatophyta</taxon>
        <taxon>Magnoliopsida</taxon>
        <taxon>Liliopsida</taxon>
        <taxon>Poales</taxon>
        <taxon>Poaceae</taxon>
        <taxon>BOP clade</taxon>
        <taxon>Oryzoideae</taxon>
        <taxon>Oryzeae</taxon>
        <taxon>Oryzinae</taxon>
        <taxon>Oryza</taxon>
        <taxon>Oryza sativa</taxon>
    </lineage>
</organism>
<dbReference type="AlphaFoldDB" id="A0A0P0UZ75"/>
<feature type="compositionally biased region" description="Basic and acidic residues" evidence="1">
    <location>
        <begin position="48"/>
        <end position="60"/>
    </location>
</feature>
<evidence type="ECO:0000313" key="3">
    <source>
        <dbReference type="Proteomes" id="UP000059680"/>
    </source>
</evidence>
<evidence type="ECO:0000256" key="1">
    <source>
        <dbReference type="SAM" id="MobiDB-lite"/>
    </source>
</evidence>
<feature type="region of interest" description="Disordered" evidence="1">
    <location>
        <begin position="1"/>
        <end position="64"/>
    </location>
</feature>
<dbReference type="Gramene" id="Os01t0176050-00">
    <property type="protein sequence ID" value="Os01t0176050-00"/>
    <property type="gene ID" value="Os01g0176050"/>
</dbReference>